<name>A0ABU1FEB8_9RHOB</name>
<dbReference type="Proteomes" id="UP001247754">
    <property type="component" value="Unassembled WGS sequence"/>
</dbReference>
<dbReference type="RefSeq" id="WP_310459355.1">
    <property type="nucleotide sequence ID" value="NZ_JAVKPH010000055.1"/>
</dbReference>
<evidence type="ECO:0000313" key="2">
    <source>
        <dbReference type="Proteomes" id="UP001247754"/>
    </source>
</evidence>
<gene>
    <name evidence="1" type="ORF">RGD00_21815</name>
</gene>
<reference evidence="1 2" key="1">
    <citation type="submission" date="2023-09" db="EMBL/GenBank/DDBJ databases">
        <title>Xinfangfangia sedmenti sp. nov., isolated the sedment.</title>
        <authorList>
            <person name="Xu L."/>
        </authorList>
    </citation>
    <scope>NUCLEOTIDE SEQUENCE [LARGE SCALE GENOMIC DNA]</scope>
    <source>
        <strain evidence="1 2">LG-4</strain>
    </source>
</reference>
<keyword evidence="2" id="KW-1185">Reference proteome</keyword>
<comment type="caution">
    <text evidence="1">The sequence shown here is derived from an EMBL/GenBank/DDBJ whole genome shotgun (WGS) entry which is preliminary data.</text>
</comment>
<sequence length="61" mass="6707">MTEDDMDDTVFTIPTSPAGPWDQLTANEQAWIEFIRVISCGSDPKITPKRVRALTALLDAG</sequence>
<proteinExistence type="predicted"/>
<accession>A0ABU1FEB8</accession>
<dbReference type="EMBL" id="JAVKPH010000055">
    <property type="protein sequence ID" value="MDR5655249.1"/>
    <property type="molecule type" value="Genomic_DNA"/>
</dbReference>
<protein>
    <submittedName>
        <fullName evidence="1">Uncharacterized protein</fullName>
    </submittedName>
</protein>
<evidence type="ECO:0000313" key="1">
    <source>
        <dbReference type="EMBL" id="MDR5655249.1"/>
    </source>
</evidence>
<organism evidence="1 2">
    <name type="scientific">Ruixingdingia sedimenti</name>
    <dbReference type="NCBI Taxonomy" id="3073604"/>
    <lineage>
        <taxon>Bacteria</taxon>
        <taxon>Pseudomonadati</taxon>
        <taxon>Pseudomonadota</taxon>
        <taxon>Alphaproteobacteria</taxon>
        <taxon>Rhodobacterales</taxon>
        <taxon>Paracoccaceae</taxon>
        <taxon>Ruixingdingia</taxon>
    </lineage>
</organism>